<dbReference type="Pfam" id="PF25752">
    <property type="entry name" value="DUF1619_N"/>
    <property type="match status" value="1"/>
</dbReference>
<reference evidence="10 11" key="1">
    <citation type="submission" date="2020-06" db="EMBL/GenBank/DDBJ databases">
        <authorList>
            <consortium name="Wellcome Sanger Institute Data Sharing"/>
        </authorList>
    </citation>
    <scope>NUCLEOTIDE SEQUENCE [LARGE SCALE GENOMIC DNA]</scope>
</reference>
<evidence type="ECO:0000259" key="8">
    <source>
        <dbReference type="Pfam" id="PF07773"/>
    </source>
</evidence>
<dbReference type="GO" id="GO:0007224">
    <property type="term" value="P:smoothened signaling pathway"/>
    <property type="evidence" value="ECO:0007669"/>
    <property type="project" value="TreeGrafter"/>
</dbReference>
<evidence type="ECO:0000259" key="9">
    <source>
        <dbReference type="Pfam" id="PF25752"/>
    </source>
</evidence>
<reference evidence="10" key="3">
    <citation type="submission" date="2025-09" db="UniProtKB">
        <authorList>
            <consortium name="Ensembl"/>
        </authorList>
    </citation>
    <scope>IDENTIFICATION</scope>
</reference>
<keyword evidence="11" id="KW-1185">Reference proteome</keyword>
<sequence>MEHREYPLLVLVLVVAVNASVSNRTANATDGNFTNPAVDTGTPSAPPAPDPTPSAGPTSSDFTTTDGTAPTPDPTLCWCDLTPGLCDIGCCCDVVDCGVLDPSTVFNSCGGESRSGSCIESWLMFRANVDPALITDTEGLFCVQSEEGSQQQNLRVLSDQPKRLDSPHFSLQEPAAFSIPSRDFYKVDDVLLIRYSGLSVLSVLKQPAPGPATFSCVDRNPARFLRSGSTLCSRALTAESCGLDLGLRARSYFSNISLLGIPKPQKMNMTDKLVSVIPVMEWPEPRQKEGSCLNIVSKVEYIIEYTSRGQITMVTVNVTLTDAVIGTRILQQHAVQFQLATASPTAVPRASVGLMSGAPVIGRFGEELKPLSVVGATEGGECSVDLAGRAPILFQLNSISGCTFSSPATNCTELSSQLYTILRGAAIPDQVAMNSGSQLAWAKVIMDDCPQPPTESTCDFGCTVPLSVSVQLLWARRGHLSLPQNYVLGAKYLFVCQKVKCPKTSPLALTTSVTFSDATVYPEPPRGKPQPTWKFPFAFFTAGTGECDSCL</sequence>
<feature type="chain" id="PRO_5044333620" description="Tectonic-3" evidence="7">
    <location>
        <begin position="20"/>
        <end position="551"/>
    </location>
</feature>
<comment type="similarity">
    <text evidence="1">Belongs to the tectonic family.</text>
</comment>
<evidence type="ECO:0000256" key="2">
    <source>
        <dbReference type="ARBA" id="ARBA00011495"/>
    </source>
</evidence>
<feature type="region of interest" description="Disordered" evidence="6">
    <location>
        <begin position="25"/>
        <end position="67"/>
    </location>
</feature>
<reference evidence="10" key="2">
    <citation type="submission" date="2025-08" db="UniProtKB">
        <authorList>
            <consortium name="Ensembl"/>
        </authorList>
    </citation>
    <scope>IDENTIFICATION</scope>
</reference>
<evidence type="ECO:0000313" key="11">
    <source>
        <dbReference type="Proteomes" id="UP000694580"/>
    </source>
</evidence>
<name>A0AAY4AF62_9TELE</name>
<dbReference type="InterPro" id="IPR011677">
    <property type="entry name" value="TCTN1-3_dom"/>
</dbReference>
<dbReference type="GeneTree" id="ENSGT00570000079101"/>
<comment type="subunit">
    <text evidence="2">Part of the tectonic-like complex (also named B9 complex).</text>
</comment>
<evidence type="ECO:0000313" key="10">
    <source>
        <dbReference type="Ensembl" id="ENSDCDP00010007557.1"/>
    </source>
</evidence>
<accession>A0AAY4AF62</accession>
<feature type="domain" description="Tectonic-1-3" evidence="8">
    <location>
        <begin position="371"/>
        <end position="517"/>
    </location>
</feature>
<feature type="compositionally biased region" description="Pro residues" evidence="6">
    <location>
        <begin position="44"/>
        <end position="54"/>
    </location>
</feature>
<feature type="compositionally biased region" description="Low complexity" evidence="6">
    <location>
        <begin position="55"/>
        <end position="67"/>
    </location>
</feature>
<feature type="compositionally biased region" description="Polar residues" evidence="6">
    <location>
        <begin position="25"/>
        <end position="37"/>
    </location>
</feature>
<protein>
    <recommendedName>
        <fullName evidence="12">Tectonic-3</fullName>
    </recommendedName>
</protein>
<keyword evidence="5" id="KW-0325">Glycoprotein</keyword>
<evidence type="ECO:0000256" key="1">
    <source>
        <dbReference type="ARBA" id="ARBA00007633"/>
    </source>
</evidence>
<evidence type="ECO:0000256" key="7">
    <source>
        <dbReference type="SAM" id="SignalP"/>
    </source>
</evidence>
<gene>
    <name evidence="10" type="primary">TCTN1</name>
</gene>
<keyword evidence="3 7" id="KW-0732">Signal</keyword>
<dbReference type="PANTHER" id="PTHR14611">
    <property type="entry name" value="TECTONIC FAMILY MEMBER"/>
    <property type="match status" value="1"/>
</dbReference>
<dbReference type="Ensembl" id="ENSDCDT00010007936.1">
    <property type="protein sequence ID" value="ENSDCDP00010007557.1"/>
    <property type="gene ID" value="ENSDCDG00010003386.1"/>
</dbReference>
<feature type="domain" description="Tectonic-1-3" evidence="8">
    <location>
        <begin position="184"/>
        <end position="337"/>
    </location>
</feature>
<dbReference type="InterPro" id="IPR040354">
    <property type="entry name" value="TCTN1-3"/>
</dbReference>
<keyword evidence="4" id="KW-0970">Cilium biogenesis/degradation</keyword>
<organism evidence="10 11">
    <name type="scientific">Denticeps clupeoides</name>
    <name type="common">denticle herring</name>
    <dbReference type="NCBI Taxonomy" id="299321"/>
    <lineage>
        <taxon>Eukaryota</taxon>
        <taxon>Metazoa</taxon>
        <taxon>Chordata</taxon>
        <taxon>Craniata</taxon>
        <taxon>Vertebrata</taxon>
        <taxon>Euteleostomi</taxon>
        <taxon>Actinopterygii</taxon>
        <taxon>Neopterygii</taxon>
        <taxon>Teleostei</taxon>
        <taxon>Clupei</taxon>
        <taxon>Clupeiformes</taxon>
        <taxon>Denticipitoidei</taxon>
        <taxon>Denticipitidae</taxon>
        <taxon>Denticeps</taxon>
    </lineage>
</organism>
<evidence type="ECO:0000256" key="3">
    <source>
        <dbReference type="ARBA" id="ARBA00022729"/>
    </source>
</evidence>
<dbReference type="PANTHER" id="PTHR14611:SF4">
    <property type="entry name" value="TECTONIC-3"/>
    <property type="match status" value="1"/>
</dbReference>
<evidence type="ECO:0000256" key="5">
    <source>
        <dbReference type="ARBA" id="ARBA00023180"/>
    </source>
</evidence>
<dbReference type="Pfam" id="PF07773">
    <property type="entry name" value="TCTN_DUF1619"/>
    <property type="match status" value="2"/>
</dbReference>
<feature type="domain" description="Tectonic-1-3 N-terminal" evidence="9">
    <location>
        <begin position="75"/>
        <end position="147"/>
    </location>
</feature>
<dbReference type="AlphaFoldDB" id="A0AAY4AF62"/>
<evidence type="ECO:0008006" key="12">
    <source>
        <dbReference type="Google" id="ProtNLM"/>
    </source>
</evidence>
<dbReference type="GO" id="GO:0060271">
    <property type="term" value="P:cilium assembly"/>
    <property type="evidence" value="ECO:0007669"/>
    <property type="project" value="TreeGrafter"/>
</dbReference>
<proteinExistence type="inferred from homology"/>
<evidence type="ECO:0000256" key="4">
    <source>
        <dbReference type="ARBA" id="ARBA00022794"/>
    </source>
</evidence>
<dbReference type="Proteomes" id="UP000694580">
    <property type="component" value="Chromosome 6"/>
</dbReference>
<evidence type="ECO:0000256" key="6">
    <source>
        <dbReference type="SAM" id="MobiDB-lite"/>
    </source>
</evidence>
<feature type="signal peptide" evidence="7">
    <location>
        <begin position="1"/>
        <end position="19"/>
    </location>
</feature>
<dbReference type="InterPro" id="IPR057724">
    <property type="entry name" value="TCTN1-3_N"/>
</dbReference>